<dbReference type="InterPro" id="IPR046497">
    <property type="entry name" value="DUF6590"/>
</dbReference>
<dbReference type="AlphaFoldDB" id="A0A9P4LNS0"/>
<dbReference type="Proteomes" id="UP000799777">
    <property type="component" value="Unassembled WGS sequence"/>
</dbReference>
<feature type="domain" description="DUF6590" evidence="1">
    <location>
        <begin position="74"/>
        <end position="161"/>
    </location>
</feature>
<evidence type="ECO:0000259" key="1">
    <source>
        <dbReference type="Pfam" id="PF20233"/>
    </source>
</evidence>
<dbReference type="PANTHER" id="PTHR35391:SF5">
    <property type="entry name" value="DUF6590 DOMAIN-CONTAINING PROTEIN"/>
    <property type="match status" value="1"/>
</dbReference>
<organism evidence="2 3">
    <name type="scientific">Setomelanomma holmii</name>
    <dbReference type="NCBI Taxonomy" id="210430"/>
    <lineage>
        <taxon>Eukaryota</taxon>
        <taxon>Fungi</taxon>
        <taxon>Dikarya</taxon>
        <taxon>Ascomycota</taxon>
        <taxon>Pezizomycotina</taxon>
        <taxon>Dothideomycetes</taxon>
        <taxon>Pleosporomycetidae</taxon>
        <taxon>Pleosporales</taxon>
        <taxon>Pleosporineae</taxon>
        <taxon>Phaeosphaeriaceae</taxon>
        <taxon>Setomelanomma</taxon>
    </lineage>
</organism>
<dbReference type="OrthoDB" id="3559580at2759"/>
<dbReference type="EMBL" id="ML978185">
    <property type="protein sequence ID" value="KAF2030977.1"/>
    <property type="molecule type" value="Genomic_DNA"/>
</dbReference>
<evidence type="ECO:0000313" key="3">
    <source>
        <dbReference type="Proteomes" id="UP000799777"/>
    </source>
</evidence>
<keyword evidence="3" id="KW-1185">Reference proteome</keyword>
<dbReference type="PANTHER" id="PTHR35391">
    <property type="entry name" value="C2H2-TYPE DOMAIN-CONTAINING PROTEIN-RELATED"/>
    <property type="match status" value="1"/>
</dbReference>
<sequence length="425" mass="47364">MAVWGYNSTSLSFRGTGLCSAGIWPSSAVISVQYDRRSTPNLPTRSRAATLWHLHKRRRGTNDEVPIDYNSSWSGAKNVNLNINAVKYQDNLVHTQTRRFVVVRAKKEFCYACPIFTYGGQATTKRGVRVAEHGIAFSVGQDPELVSGKTGITKPSLGVKDGSRRAPSRESVANLFWNPSSYPVQCQGEGIGHVLSEPTLIGNWMEEEDRDIATKQSPAFTAATANSISEFAEVPEEKPNDGNAPMSKSDFKKAVTVVDPYLYHATNSEHGYDASLAPHIYPPTYNPYEYHHEHNAQGYHPTPAHTAITQRTTLTDGIIKKRLTAIIRTGTRWAIMPRNILKASILSSTSTFITSKTTSLDTIPRITHMDIIHPSTLTVITTCTTQMDIIRTFRRTSTTRTGILSWWMGARRKFVRARSLYEENA</sequence>
<name>A0A9P4LNS0_9PLEO</name>
<evidence type="ECO:0000313" key="2">
    <source>
        <dbReference type="EMBL" id="KAF2030977.1"/>
    </source>
</evidence>
<gene>
    <name evidence="2" type="ORF">EK21DRAFT_88500</name>
</gene>
<proteinExistence type="predicted"/>
<dbReference type="Pfam" id="PF20233">
    <property type="entry name" value="DUF6590"/>
    <property type="match status" value="1"/>
</dbReference>
<comment type="caution">
    <text evidence="2">The sequence shown here is derived from an EMBL/GenBank/DDBJ whole genome shotgun (WGS) entry which is preliminary data.</text>
</comment>
<protein>
    <recommendedName>
        <fullName evidence="1">DUF6590 domain-containing protein</fullName>
    </recommendedName>
</protein>
<reference evidence="2" key="1">
    <citation type="journal article" date="2020" name="Stud. Mycol.">
        <title>101 Dothideomycetes genomes: a test case for predicting lifestyles and emergence of pathogens.</title>
        <authorList>
            <person name="Haridas S."/>
            <person name="Albert R."/>
            <person name="Binder M."/>
            <person name="Bloem J."/>
            <person name="Labutti K."/>
            <person name="Salamov A."/>
            <person name="Andreopoulos B."/>
            <person name="Baker S."/>
            <person name="Barry K."/>
            <person name="Bills G."/>
            <person name="Bluhm B."/>
            <person name="Cannon C."/>
            <person name="Castanera R."/>
            <person name="Culley D."/>
            <person name="Daum C."/>
            <person name="Ezra D."/>
            <person name="Gonzalez J."/>
            <person name="Henrissat B."/>
            <person name="Kuo A."/>
            <person name="Liang C."/>
            <person name="Lipzen A."/>
            <person name="Lutzoni F."/>
            <person name="Magnuson J."/>
            <person name="Mondo S."/>
            <person name="Nolan M."/>
            <person name="Ohm R."/>
            <person name="Pangilinan J."/>
            <person name="Park H.-J."/>
            <person name="Ramirez L."/>
            <person name="Alfaro M."/>
            <person name="Sun H."/>
            <person name="Tritt A."/>
            <person name="Yoshinaga Y."/>
            <person name="Zwiers L.-H."/>
            <person name="Turgeon B."/>
            <person name="Goodwin S."/>
            <person name="Spatafora J."/>
            <person name="Crous P."/>
            <person name="Grigoriev I."/>
        </authorList>
    </citation>
    <scope>NUCLEOTIDE SEQUENCE</scope>
    <source>
        <strain evidence="2">CBS 110217</strain>
    </source>
</reference>
<accession>A0A9P4LNS0</accession>